<dbReference type="InterPro" id="IPR046885">
    <property type="entry name" value="MnmA-like_C"/>
</dbReference>
<dbReference type="AlphaFoldDB" id="A0AA36DHE5"/>
<protein>
    <recommendedName>
        <fullName evidence="1">tRNA-specific 2-thiouridylase MnmA-like C-terminal domain-containing protein</fullName>
    </recommendedName>
</protein>
<dbReference type="EMBL" id="CATQJA010002710">
    <property type="protein sequence ID" value="CAJ0587687.1"/>
    <property type="molecule type" value="Genomic_DNA"/>
</dbReference>
<feature type="non-terminal residue" evidence="2">
    <location>
        <position position="1"/>
    </location>
</feature>
<evidence type="ECO:0000313" key="3">
    <source>
        <dbReference type="Proteomes" id="UP001177023"/>
    </source>
</evidence>
<feature type="domain" description="tRNA-specific 2-thiouridylase MnmA-like C-terminal" evidence="1">
    <location>
        <begin position="15"/>
        <end position="76"/>
    </location>
</feature>
<evidence type="ECO:0000259" key="1">
    <source>
        <dbReference type="Pfam" id="PF20258"/>
    </source>
</evidence>
<evidence type="ECO:0000313" key="2">
    <source>
        <dbReference type="EMBL" id="CAJ0587687.1"/>
    </source>
</evidence>
<gene>
    <name evidence="2" type="ORF">MSPICULIGERA_LOCUS25642</name>
</gene>
<comment type="caution">
    <text evidence="2">The sequence shown here is derived from an EMBL/GenBank/DDBJ whole genome shotgun (WGS) entry which is preliminary data.</text>
</comment>
<accession>A0AA36DHE5</accession>
<dbReference type="Gene3D" id="2.40.30.10">
    <property type="entry name" value="Translation factors"/>
    <property type="match status" value="1"/>
</dbReference>
<name>A0AA36DHE5_9BILA</name>
<keyword evidence="3" id="KW-1185">Reference proteome</keyword>
<reference evidence="2" key="1">
    <citation type="submission" date="2023-06" db="EMBL/GenBank/DDBJ databases">
        <authorList>
            <person name="Delattre M."/>
        </authorList>
    </citation>
    <scope>NUCLEOTIDE SEQUENCE</scope>
    <source>
        <strain evidence="2">AF72</strain>
    </source>
</reference>
<organism evidence="2 3">
    <name type="scientific">Mesorhabditis spiculigera</name>
    <dbReference type="NCBI Taxonomy" id="96644"/>
    <lineage>
        <taxon>Eukaryota</taxon>
        <taxon>Metazoa</taxon>
        <taxon>Ecdysozoa</taxon>
        <taxon>Nematoda</taxon>
        <taxon>Chromadorea</taxon>
        <taxon>Rhabditida</taxon>
        <taxon>Rhabditina</taxon>
        <taxon>Rhabditomorpha</taxon>
        <taxon>Rhabditoidea</taxon>
        <taxon>Rhabditidae</taxon>
        <taxon>Mesorhabditinae</taxon>
        <taxon>Mesorhabditis</taxon>
    </lineage>
</organism>
<dbReference type="Proteomes" id="UP001177023">
    <property type="component" value="Unassembled WGS sequence"/>
</dbReference>
<sequence>MLLQYRFSAPSALRTSNLPLHFRIQRTHPVVPCTVNVETIDGAPGLRVSSSVPLRAVASGQMCVFYHGRICLGGGEVIRVTRTLHRR</sequence>
<proteinExistence type="predicted"/>
<dbReference type="Pfam" id="PF20258">
    <property type="entry name" value="tRNA_Me_trans_C"/>
    <property type="match status" value="1"/>
</dbReference>